<proteinExistence type="predicted"/>
<name>A0ACB8BZH0_9AGAM</name>
<reference evidence="1" key="1">
    <citation type="journal article" date="2021" name="New Phytol.">
        <title>Evolutionary innovations through gain and loss of genes in the ectomycorrhizal Boletales.</title>
        <authorList>
            <person name="Wu G."/>
            <person name="Miyauchi S."/>
            <person name="Morin E."/>
            <person name="Kuo A."/>
            <person name="Drula E."/>
            <person name="Varga T."/>
            <person name="Kohler A."/>
            <person name="Feng B."/>
            <person name="Cao Y."/>
            <person name="Lipzen A."/>
            <person name="Daum C."/>
            <person name="Hundley H."/>
            <person name="Pangilinan J."/>
            <person name="Johnson J."/>
            <person name="Barry K."/>
            <person name="LaButti K."/>
            <person name="Ng V."/>
            <person name="Ahrendt S."/>
            <person name="Min B."/>
            <person name="Choi I.G."/>
            <person name="Park H."/>
            <person name="Plett J.M."/>
            <person name="Magnuson J."/>
            <person name="Spatafora J.W."/>
            <person name="Nagy L.G."/>
            <person name="Henrissat B."/>
            <person name="Grigoriev I.V."/>
            <person name="Yang Z.L."/>
            <person name="Xu J."/>
            <person name="Martin F.M."/>
        </authorList>
    </citation>
    <scope>NUCLEOTIDE SEQUENCE</scope>
    <source>
        <strain evidence="1">KUC20120723A-06</strain>
    </source>
</reference>
<gene>
    <name evidence="1" type="ORF">BV22DRAFT_1027902</name>
</gene>
<dbReference type="Proteomes" id="UP000790709">
    <property type="component" value="Unassembled WGS sequence"/>
</dbReference>
<comment type="caution">
    <text evidence="1">The sequence shown here is derived from an EMBL/GenBank/DDBJ whole genome shotgun (WGS) entry which is preliminary data.</text>
</comment>
<sequence>MARRPTQLSRRPSASPLVADEHRDNTVSETAQASTQRVASTPDSKGKKVMDCVLLTSSRKRSRSAIERSDEAGSSSSPSVHLLGSQSKSKNARKSSIGPGSRNINPPSEDTGSPQKKKQKRATSTPPTSSTAIAKRLSAAVPRIRRGRTPSGAMGTPESSVDSALPSRASARLASKNHPYIRTRTSDIYSYLAVENAGVASQDTSVSEFPPSGSQPAKKARGRPPKLNLDDPQTKAKLMKAWAQSRLLQGSPALSQPVGSSGVLAREAIGVKLPQELDPPEPTGAAPASTVSAIVKSAPTLEASEAASSSPAAHPSELDSMVVDKPSPGSSVASHSPTRVSVPPSPQDSPVLRYPSLPAPSRPNVEDRVSASEEESSFSMMLPTQEIDREQEQDGPAPSPRAIVLAEPPFITEGGGDPFSCGLSSPTADTPPTNLLNRIQGDGLLSDLPNPVHHVKDRVEDLPNNFLYITAPPFTHSPTSPLINLVEHTGEFQMLDVPEAVALPWVPLESGTSHIYVPPGIHQLIASMKRELELEGQARQKAEDMYLKEMQKRIAVESVISNLREEFRHTWAHASSSTRSAAQAPPGVGSRPKTTAPDSAKPLPTEEQVGVVDLPSELAAPPDSQPTPVSVHQPYVQPNTNAQDAGITEQHPADALAVNIVISNPDEDRVRQHDPTVTPISFQRSQGEKLRSASTPSPLQPVQTNAAHAVR</sequence>
<organism evidence="1 2">
    <name type="scientific">Leucogyrophana mollusca</name>
    <dbReference type="NCBI Taxonomy" id="85980"/>
    <lineage>
        <taxon>Eukaryota</taxon>
        <taxon>Fungi</taxon>
        <taxon>Dikarya</taxon>
        <taxon>Basidiomycota</taxon>
        <taxon>Agaricomycotina</taxon>
        <taxon>Agaricomycetes</taxon>
        <taxon>Agaricomycetidae</taxon>
        <taxon>Boletales</taxon>
        <taxon>Boletales incertae sedis</taxon>
        <taxon>Leucogyrophana</taxon>
    </lineage>
</organism>
<protein>
    <submittedName>
        <fullName evidence="1">Uncharacterized protein</fullName>
    </submittedName>
</protein>
<evidence type="ECO:0000313" key="2">
    <source>
        <dbReference type="Proteomes" id="UP000790709"/>
    </source>
</evidence>
<keyword evidence="2" id="KW-1185">Reference proteome</keyword>
<accession>A0ACB8BZH0</accession>
<evidence type="ECO:0000313" key="1">
    <source>
        <dbReference type="EMBL" id="KAH7931140.1"/>
    </source>
</evidence>
<dbReference type="EMBL" id="MU266328">
    <property type="protein sequence ID" value="KAH7931140.1"/>
    <property type="molecule type" value="Genomic_DNA"/>
</dbReference>